<evidence type="ECO:0000256" key="1">
    <source>
        <dbReference type="SAM" id="SignalP"/>
    </source>
</evidence>
<keyword evidence="1" id="KW-0732">Signal</keyword>
<protein>
    <submittedName>
        <fullName evidence="2">Uncharacterized protein</fullName>
    </submittedName>
</protein>
<dbReference type="RefSeq" id="WP_399644721.1">
    <property type="nucleotide sequence ID" value="NZ_JBITYG010000001.1"/>
</dbReference>
<evidence type="ECO:0000313" key="2">
    <source>
        <dbReference type="EMBL" id="MFI9100025.1"/>
    </source>
</evidence>
<comment type="caution">
    <text evidence="2">The sequence shown here is derived from an EMBL/GenBank/DDBJ whole genome shotgun (WGS) entry which is preliminary data.</text>
</comment>
<reference evidence="2 3" key="1">
    <citation type="submission" date="2024-10" db="EMBL/GenBank/DDBJ databases">
        <title>The Natural Products Discovery Center: Release of the First 8490 Sequenced Strains for Exploring Actinobacteria Biosynthetic Diversity.</title>
        <authorList>
            <person name="Kalkreuter E."/>
            <person name="Kautsar S.A."/>
            <person name="Yang D."/>
            <person name="Bader C.D."/>
            <person name="Teijaro C.N."/>
            <person name="Fluegel L."/>
            <person name="Davis C.M."/>
            <person name="Simpson J.R."/>
            <person name="Lauterbach L."/>
            <person name="Steele A.D."/>
            <person name="Gui C."/>
            <person name="Meng S."/>
            <person name="Li G."/>
            <person name="Viehrig K."/>
            <person name="Ye F."/>
            <person name="Su P."/>
            <person name="Kiefer A.F."/>
            <person name="Nichols A."/>
            <person name="Cepeda A.J."/>
            <person name="Yan W."/>
            <person name="Fan B."/>
            <person name="Jiang Y."/>
            <person name="Adhikari A."/>
            <person name="Zheng C.-J."/>
            <person name="Schuster L."/>
            <person name="Cowan T.M."/>
            <person name="Smanski M.J."/>
            <person name="Chevrette M.G."/>
            <person name="De Carvalho L.P.S."/>
            <person name="Shen B."/>
        </authorList>
    </citation>
    <scope>NUCLEOTIDE SEQUENCE [LARGE SCALE GENOMIC DNA]</scope>
    <source>
        <strain evidence="2 3">NPDC053399</strain>
    </source>
</reference>
<keyword evidence="3" id="KW-1185">Reference proteome</keyword>
<dbReference type="EMBL" id="JBITYG010000001">
    <property type="protein sequence ID" value="MFI9100025.1"/>
    <property type="molecule type" value="Genomic_DNA"/>
</dbReference>
<gene>
    <name evidence="2" type="ORF">ACIGXA_05840</name>
</gene>
<dbReference type="Proteomes" id="UP001614394">
    <property type="component" value="Unassembled WGS sequence"/>
</dbReference>
<name>A0ABW8C0R8_9ACTN</name>
<evidence type="ECO:0000313" key="3">
    <source>
        <dbReference type="Proteomes" id="UP001614394"/>
    </source>
</evidence>
<accession>A0ABW8C0R8</accession>
<proteinExistence type="predicted"/>
<feature type="signal peptide" evidence="1">
    <location>
        <begin position="1"/>
        <end position="34"/>
    </location>
</feature>
<organism evidence="2 3">
    <name type="scientific">Streptomyces fildesensis</name>
    <dbReference type="NCBI Taxonomy" id="375757"/>
    <lineage>
        <taxon>Bacteria</taxon>
        <taxon>Bacillati</taxon>
        <taxon>Actinomycetota</taxon>
        <taxon>Actinomycetes</taxon>
        <taxon>Kitasatosporales</taxon>
        <taxon>Streptomycetaceae</taxon>
        <taxon>Streptomyces</taxon>
    </lineage>
</organism>
<sequence length="314" mass="31906">MYARFGGRWAARGLLTGLLASVGLVGALITPAQAATAPVAATSYQFTSAAGDYIGQGRTASYSAPTAGISVGGTGADLTLRVSGGGDDWSIELAAPRGDTLRPGVYRDAERAPFRTGRAPGLNVDGDGRGCNEVYGQFTVNQIATDTAGAVTLLDATFTQNCEQASAPALKGTVKYHAYPLSYAYTSDAGDYIGGGKSNSYTGSTSTFVLSGAPNGITYGVSGKRDDWSVRFTAPAGQKLVAGTTYQATRMGDGGTAVLDVTGDGRGCNTSTSTFTVTKLGTDAAGNVTAIAATFVQHCEGGAPALRGTIHYNA</sequence>
<feature type="chain" id="PRO_5045695411" evidence="1">
    <location>
        <begin position="35"/>
        <end position="314"/>
    </location>
</feature>